<dbReference type="AlphaFoldDB" id="A0AA39NZ05"/>
<evidence type="ECO:0000256" key="1">
    <source>
        <dbReference type="SAM" id="MobiDB-lite"/>
    </source>
</evidence>
<evidence type="ECO:0000313" key="2">
    <source>
        <dbReference type="EMBL" id="KAK0474489.1"/>
    </source>
</evidence>
<accession>A0AA39NZ05</accession>
<dbReference type="EMBL" id="JAUEPU010000168">
    <property type="protein sequence ID" value="KAK0474489.1"/>
    <property type="molecule type" value="Genomic_DNA"/>
</dbReference>
<organism evidence="2 3">
    <name type="scientific">Armillaria luteobubalina</name>
    <dbReference type="NCBI Taxonomy" id="153913"/>
    <lineage>
        <taxon>Eukaryota</taxon>
        <taxon>Fungi</taxon>
        <taxon>Dikarya</taxon>
        <taxon>Basidiomycota</taxon>
        <taxon>Agaricomycotina</taxon>
        <taxon>Agaricomycetes</taxon>
        <taxon>Agaricomycetidae</taxon>
        <taxon>Agaricales</taxon>
        <taxon>Marasmiineae</taxon>
        <taxon>Physalacriaceae</taxon>
        <taxon>Armillaria</taxon>
    </lineage>
</organism>
<gene>
    <name evidence="2" type="ORF">EDD18DRAFT_1116506</name>
</gene>
<sequence length="313" mass="34979">MIQSYLSHLITQHLPTSVVSAAAFKAGYHHAATALCSSWILPITIKAGPDNADLLADLVELFPEHARPDQMARIIERSDKVGEVSNQIKSKFYCVLDGKTAFGKVRMIFVTDNFKEVESFLNNGNTWKRETSLHKGLLYMLQNFQGAEPYVPITPPEPNITLQAHTDGSPPSLKLRILVSQPQHLRLHQLLNPCLTSPDQRLPHCRMCGKRMKGRNKIACICQWCCRPKALHNGQVCQPQNQPLVSAQSAPKGKGQGTFQMPESQSCFYLQTQSSSKGKGRERSQTPDLDSEVDLELEEHISRLEEQLNSLGL</sequence>
<comment type="caution">
    <text evidence="2">The sequence shown here is derived from an EMBL/GenBank/DDBJ whole genome shotgun (WGS) entry which is preliminary data.</text>
</comment>
<proteinExistence type="predicted"/>
<feature type="region of interest" description="Disordered" evidence="1">
    <location>
        <begin position="272"/>
        <end position="292"/>
    </location>
</feature>
<keyword evidence="3" id="KW-1185">Reference proteome</keyword>
<name>A0AA39NZ05_9AGAR</name>
<evidence type="ECO:0000313" key="3">
    <source>
        <dbReference type="Proteomes" id="UP001175228"/>
    </source>
</evidence>
<reference evidence="2" key="1">
    <citation type="submission" date="2023-06" db="EMBL/GenBank/DDBJ databases">
        <authorList>
            <consortium name="Lawrence Berkeley National Laboratory"/>
            <person name="Ahrendt S."/>
            <person name="Sahu N."/>
            <person name="Indic B."/>
            <person name="Wong-Bajracharya J."/>
            <person name="Merenyi Z."/>
            <person name="Ke H.-M."/>
            <person name="Monk M."/>
            <person name="Kocsube S."/>
            <person name="Drula E."/>
            <person name="Lipzen A."/>
            <person name="Balint B."/>
            <person name="Henrissat B."/>
            <person name="Andreopoulos B."/>
            <person name="Martin F.M."/>
            <person name="Harder C.B."/>
            <person name="Rigling D."/>
            <person name="Ford K.L."/>
            <person name="Foster G.D."/>
            <person name="Pangilinan J."/>
            <person name="Papanicolaou A."/>
            <person name="Barry K."/>
            <person name="LaButti K."/>
            <person name="Viragh M."/>
            <person name="Koriabine M."/>
            <person name="Yan M."/>
            <person name="Riley R."/>
            <person name="Champramary S."/>
            <person name="Plett K.L."/>
            <person name="Tsai I.J."/>
            <person name="Slot J."/>
            <person name="Sipos G."/>
            <person name="Plett J."/>
            <person name="Nagy L.G."/>
            <person name="Grigoriev I.V."/>
        </authorList>
    </citation>
    <scope>NUCLEOTIDE SEQUENCE</scope>
    <source>
        <strain evidence="2">HWK02</strain>
    </source>
</reference>
<protein>
    <submittedName>
        <fullName evidence="2">Uncharacterized protein</fullName>
    </submittedName>
</protein>
<dbReference type="Proteomes" id="UP001175228">
    <property type="component" value="Unassembled WGS sequence"/>
</dbReference>